<organism evidence="1 2">
    <name type="scientific">Paramecium primaurelia</name>
    <dbReference type="NCBI Taxonomy" id="5886"/>
    <lineage>
        <taxon>Eukaryota</taxon>
        <taxon>Sar</taxon>
        <taxon>Alveolata</taxon>
        <taxon>Ciliophora</taxon>
        <taxon>Intramacronucleata</taxon>
        <taxon>Oligohymenophorea</taxon>
        <taxon>Peniculida</taxon>
        <taxon>Parameciidae</taxon>
        <taxon>Paramecium</taxon>
    </lineage>
</organism>
<evidence type="ECO:0000313" key="1">
    <source>
        <dbReference type="EMBL" id="CAD8043167.1"/>
    </source>
</evidence>
<dbReference type="OMA" id="YDYQNIQ"/>
<reference evidence="1" key="1">
    <citation type="submission" date="2021-01" db="EMBL/GenBank/DDBJ databases">
        <authorList>
            <consortium name="Genoscope - CEA"/>
            <person name="William W."/>
        </authorList>
    </citation>
    <scope>NUCLEOTIDE SEQUENCE</scope>
</reference>
<gene>
    <name evidence="1" type="ORF">PPRIM_AZ9-3.1.T0040390</name>
</gene>
<proteinExistence type="predicted"/>
<protein>
    <submittedName>
        <fullName evidence="1">Uncharacterized protein</fullName>
    </submittedName>
</protein>
<sequence>MKIVMRSSKLEQLMKFKGKHDISCQEFKQLIMDTRQQFTQLNGEQLNCVVDLMKHDQLVDDDNTDYLLTAIKNVEDQQIKYQLLDKIILPTSNFSKEQVKQIEQIIENCQQYAMGLSLMGKMVAFYDYQNIQIMNKFIKEFDVTKTNAEQLGAACIGLALGQYKDKQLWDDIAQHCLKLDKDFHSYMRIATGMGLTNNGNVEFWNDFIEQFRKQLKTINEDLFTQSLQVISQQNVVSLELCEAEIEYYIINSHIRIENMMSIYVSMARKQLGSQQLYSKLQQDIYEMQLSGDDLILYVIELMQVKDRLPNQTLNVLVAKAYSESQNQELIDKLTNLIK</sequence>
<accession>A0A8S1JNH5</accession>
<dbReference type="EMBL" id="CAJJDM010000001">
    <property type="protein sequence ID" value="CAD8043167.1"/>
    <property type="molecule type" value="Genomic_DNA"/>
</dbReference>
<dbReference type="Proteomes" id="UP000688137">
    <property type="component" value="Unassembled WGS sequence"/>
</dbReference>
<dbReference type="AlphaFoldDB" id="A0A8S1JNH5"/>
<evidence type="ECO:0000313" key="2">
    <source>
        <dbReference type="Proteomes" id="UP000688137"/>
    </source>
</evidence>
<comment type="caution">
    <text evidence="1">The sequence shown here is derived from an EMBL/GenBank/DDBJ whole genome shotgun (WGS) entry which is preliminary data.</text>
</comment>
<name>A0A8S1JNH5_PARPR</name>
<keyword evidence="2" id="KW-1185">Reference proteome</keyword>